<name>A0ABR5XWF3_9PROT</name>
<organism evidence="1 2">
    <name type="scientific">Thalassospira xiamenensis</name>
    <dbReference type="NCBI Taxonomy" id="220697"/>
    <lineage>
        <taxon>Bacteria</taxon>
        <taxon>Pseudomonadati</taxon>
        <taxon>Pseudomonadota</taxon>
        <taxon>Alphaproteobacteria</taxon>
        <taxon>Rhodospirillales</taxon>
        <taxon>Thalassospiraceae</taxon>
        <taxon>Thalassospira</taxon>
    </lineage>
</organism>
<evidence type="ECO:0008006" key="3">
    <source>
        <dbReference type="Google" id="ProtNLM"/>
    </source>
</evidence>
<protein>
    <recommendedName>
        <fullName evidence="3">Phage tail protein</fullName>
    </recommendedName>
</protein>
<sequence length="157" mass="16260">MDMIRRDLHSNIKAVSHYVGAPTATVTPTNGVDLAGFSSSEFLISVGAVANIANSPQPSWAFKLQHSDSQSSDFTDVTDANDVLVGSAKSPVTAPNASTGVFLTVDDAAEDDTVYRVGYIGTKRYVRVVATAANTPGATPMAFVAVLGNPALAPTSD</sequence>
<gene>
    <name evidence="1" type="ORF">AUP40_04375</name>
</gene>
<dbReference type="EMBL" id="LPXL01000056">
    <property type="protein sequence ID" value="KZC97179.1"/>
    <property type="molecule type" value="Genomic_DNA"/>
</dbReference>
<accession>A0ABR5XWF3</accession>
<keyword evidence="2" id="KW-1185">Reference proteome</keyword>
<comment type="caution">
    <text evidence="1">The sequence shown here is derived from an EMBL/GenBank/DDBJ whole genome shotgun (WGS) entry which is preliminary data.</text>
</comment>
<evidence type="ECO:0000313" key="1">
    <source>
        <dbReference type="EMBL" id="KZC97179.1"/>
    </source>
</evidence>
<reference evidence="1 2" key="1">
    <citation type="submission" date="2015-12" db="EMBL/GenBank/DDBJ databases">
        <title>Genome sequence of Thalassospira xiamenensis MCCC 1A03005.</title>
        <authorList>
            <person name="Lu L."/>
            <person name="Lai Q."/>
            <person name="Shao Z."/>
            <person name="Qian P."/>
        </authorList>
    </citation>
    <scope>NUCLEOTIDE SEQUENCE [LARGE SCALE GENOMIC DNA]</scope>
    <source>
        <strain evidence="1 2">MCCC 1A03005</strain>
    </source>
</reference>
<proteinExistence type="predicted"/>
<evidence type="ECO:0000313" key="2">
    <source>
        <dbReference type="Proteomes" id="UP000076167"/>
    </source>
</evidence>
<dbReference type="Proteomes" id="UP000076167">
    <property type="component" value="Unassembled WGS sequence"/>
</dbReference>